<dbReference type="OrthoDB" id="6196979at2"/>
<proteinExistence type="predicted"/>
<dbReference type="AlphaFoldDB" id="A0A377GFW3"/>
<gene>
    <name evidence="3" type="ORF">NCTC11401_00520</name>
    <name evidence="2" type="ORF">SAMN05421777_1382</name>
</gene>
<evidence type="ECO:0000313" key="2">
    <source>
        <dbReference type="EMBL" id="SIR89628.1"/>
    </source>
</evidence>
<organism evidence="3 5">
    <name type="scientific">Fluoribacter gormanii</name>
    <dbReference type="NCBI Taxonomy" id="464"/>
    <lineage>
        <taxon>Bacteria</taxon>
        <taxon>Pseudomonadati</taxon>
        <taxon>Pseudomonadota</taxon>
        <taxon>Gammaproteobacteria</taxon>
        <taxon>Legionellales</taxon>
        <taxon>Legionellaceae</taxon>
        <taxon>Fluoribacter</taxon>
    </lineage>
</organism>
<evidence type="ECO:0000313" key="3">
    <source>
        <dbReference type="EMBL" id="STO23720.1"/>
    </source>
</evidence>
<accession>A0A377GFW3</accession>
<dbReference type="InterPro" id="IPR003812">
    <property type="entry name" value="Fido"/>
</dbReference>
<dbReference type="Proteomes" id="UP000254374">
    <property type="component" value="Unassembled WGS sequence"/>
</dbReference>
<dbReference type="SUPFAM" id="SSF140931">
    <property type="entry name" value="Fic-like"/>
    <property type="match status" value="1"/>
</dbReference>
<dbReference type="Gene3D" id="1.10.3290.10">
    <property type="entry name" value="Fido-like domain"/>
    <property type="match status" value="1"/>
</dbReference>
<dbReference type="Pfam" id="PF02661">
    <property type="entry name" value="Fic"/>
    <property type="match status" value="1"/>
</dbReference>
<dbReference type="EMBL" id="FTNL01000038">
    <property type="protein sequence ID" value="SIR89628.1"/>
    <property type="molecule type" value="Genomic_DNA"/>
</dbReference>
<dbReference type="RefSeq" id="WP_058468257.1">
    <property type="nucleotide sequence ID" value="NZ_CAAAIX010000009.1"/>
</dbReference>
<dbReference type="Proteomes" id="UP000186808">
    <property type="component" value="Unassembled WGS sequence"/>
</dbReference>
<dbReference type="InterPro" id="IPR036597">
    <property type="entry name" value="Fido-like_dom_sf"/>
</dbReference>
<dbReference type="STRING" id="464.Lgor_1771"/>
<evidence type="ECO:0000259" key="1">
    <source>
        <dbReference type="PROSITE" id="PS51459"/>
    </source>
</evidence>
<keyword evidence="4" id="KW-1185">Reference proteome</keyword>
<feature type="domain" description="Fido" evidence="1">
    <location>
        <begin position="248"/>
        <end position="405"/>
    </location>
</feature>
<name>A0A377GFW3_9GAMM</name>
<dbReference type="EMBL" id="UGGV01000001">
    <property type="protein sequence ID" value="STO23720.1"/>
    <property type="molecule type" value="Genomic_DNA"/>
</dbReference>
<sequence length="720" mass="82578">MKLNLVLKSGSPSKLIIDIKQQPKPSEQINEFLRAKSHSFDDLKEIAFEYYTIDDFNQLDDWYYKLEHLVTYNQRRQKALMPDESFAINPVSTSEALKMFRDNYPKNRLWQLAVDGNLYAKTVGAIAGERNGGENGWVNYAIREPKSLEAFFPALEVALDNIEDKFISHDLILQLHDFVTKDVFFGYGNNGTERGAYRRHPPTFDLASSWMTVEGLTDLLNKMESGNFALVGEADSDGESQYLYSHLEDNEKIFLSHSTIFDTRNKIAEKYKIENNNSALAKFMIERCEKIRYQAPAAAEEVMEQIINNYNEQIKTLKEPDEILQLIGETTEAFERTHPFGDANGRTFVNLLQNRLLIQNGFPPATLFQPNLYDAFGNHVAVLKRGIQNTMAIYNGEDIFGYHMHILHPIHSKEASFISVMSAQDYFDNNENLRNHALQVKENPLLSEQGDGLTLERIYNALSITDNLLLKLDYIDQALNKYEQDTNDIALLDRVYKELISTIPAPQYTQTPEDFALQELNLQIVRRVKEHARHPAIQRLLERHSLEVIKENAQNAPEIQKEKLDKDAIAKLQVQTVVDDSLQEAAELKIHESALEVEEKPLPASEFEAPELSKRTSELIDILERYIKTREADLKAEVEASKHFKTKLFGFKFDSSAEEKIKAARHLIDLLEHKPDTKPLDDKEFSALTTSRLGNKTSNYIDLIERFYKPELGVHRSAKG</sequence>
<evidence type="ECO:0000313" key="4">
    <source>
        <dbReference type="Proteomes" id="UP000186808"/>
    </source>
</evidence>
<protein>
    <submittedName>
        <fullName evidence="2 3">Fic/DOC family</fullName>
    </submittedName>
</protein>
<reference evidence="2 4" key="1">
    <citation type="submission" date="2017-01" db="EMBL/GenBank/DDBJ databases">
        <authorList>
            <person name="Varghese N."/>
            <person name="Submissions S."/>
        </authorList>
    </citation>
    <scope>NUCLEOTIDE SEQUENCE [LARGE SCALE GENOMIC DNA]</scope>
    <source>
        <strain evidence="2 4">ATCC 33342</strain>
    </source>
</reference>
<reference evidence="3 5" key="2">
    <citation type="submission" date="2018-06" db="EMBL/GenBank/DDBJ databases">
        <authorList>
            <consortium name="Pathogen Informatics"/>
            <person name="Doyle S."/>
        </authorList>
    </citation>
    <scope>NUCLEOTIDE SEQUENCE [LARGE SCALE GENOMIC DNA]</scope>
    <source>
        <strain evidence="3 5">NCTC11401</strain>
    </source>
</reference>
<dbReference type="PROSITE" id="PS51459">
    <property type="entry name" value="FIDO"/>
    <property type="match status" value="1"/>
</dbReference>
<evidence type="ECO:0000313" key="5">
    <source>
        <dbReference type="Proteomes" id="UP000254374"/>
    </source>
</evidence>